<comment type="caution">
    <text evidence="2">The sequence shown here is derived from an EMBL/GenBank/DDBJ whole genome shotgun (WGS) entry which is preliminary data.</text>
</comment>
<dbReference type="Proteomes" id="UP000269221">
    <property type="component" value="Unassembled WGS sequence"/>
</dbReference>
<protein>
    <submittedName>
        <fullName evidence="2">Uncharacterized protein</fullName>
    </submittedName>
</protein>
<accession>A0A3M0KQT1</accession>
<evidence type="ECO:0000313" key="3">
    <source>
        <dbReference type="Proteomes" id="UP000269221"/>
    </source>
</evidence>
<evidence type="ECO:0000256" key="1">
    <source>
        <dbReference type="SAM" id="MobiDB-lite"/>
    </source>
</evidence>
<gene>
    <name evidence="2" type="ORF">DUI87_10774</name>
</gene>
<reference evidence="2 3" key="1">
    <citation type="submission" date="2018-07" db="EMBL/GenBank/DDBJ databases">
        <title>A high quality draft genome assembly of the barn swallow (H. rustica rustica).</title>
        <authorList>
            <person name="Formenti G."/>
            <person name="Chiara M."/>
            <person name="Poveda L."/>
            <person name="Francoijs K.-J."/>
            <person name="Bonisoli-Alquati A."/>
            <person name="Canova L."/>
            <person name="Gianfranceschi L."/>
            <person name="Horner D.S."/>
            <person name="Saino N."/>
        </authorList>
    </citation>
    <scope>NUCLEOTIDE SEQUENCE [LARGE SCALE GENOMIC DNA]</scope>
    <source>
        <strain evidence="2">Chelidonia</strain>
        <tissue evidence="2">Blood</tissue>
    </source>
</reference>
<name>A0A3M0KQT1_HIRRU</name>
<dbReference type="EMBL" id="QRBI01000106">
    <property type="protein sequence ID" value="RMC13240.1"/>
    <property type="molecule type" value="Genomic_DNA"/>
</dbReference>
<dbReference type="AlphaFoldDB" id="A0A3M0KQT1"/>
<feature type="compositionally biased region" description="Basic and acidic residues" evidence="1">
    <location>
        <begin position="67"/>
        <end position="111"/>
    </location>
</feature>
<evidence type="ECO:0000313" key="2">
    <source>
        <dbReference type="EMBL" id="RMC13240.1"/>
    </source>
</evidence>
<proteinExistence type="predicted"/>
<feature type="region of interest" description="Disordered" evidence="1">
    <location>
        <begin position="52"/>
        <end position="111"/>
    </location>
</feature>
<keyword evidence="3" id="KW-1185">Reference proteome</keyword>
<sequence>MAIESPIRGKAVMDPIVMNGNDLFGNVRVGGRLGCCDQMQVEFTVLRNMGQRREREKRREEKRRKREEREEKRREEKREEKKRREERREREKRREERREEKRREREEREEKRSCKGDENVFTLGWDLQVVIISIYRIQGDLISMYKGRFEDKLIQSPNVETSVLKGVVLTVKCLSPLILQGIELDIEDKGNI</sequence>
<organism evidence="2 3">
    <name type="scientific">Hirundo rustica rustica</name>
    <dbReference type="NCBI Taxonomy" id="333673"/>
    <lineage>
        <taxon>Eukaryota</taxon>
        <taxon>Metazoa</taxon>
        <taxon>Chordata</taxon>
        <taxon>Craniata</taxon>
        <taxon>Vertebrata</taxon>
        <taxon>Euteleostomi</taxon>
        <taxon>Archelosauria</taxon>
        <taxon>Archosauria</taxon>
        <taxon>Dinosauria</taxon>
        <taxon>Saurischia</taxon>
        <taxon>Theropoda</taxon>
        <taxon>Coelurosauria</taxon>
        <taxon>Aves</taxon>
        <taxon>Neognathae</taxon>
        <taxon>Neoaves</taxon>
        <taxon>Telluraves</taxon>
        <taxon>Australaves</taxon>
        <taxon>Passeriformes</taxon>
        <taxon>Sylvioidea</taxon>
        <taxon>Hirundinidae</taxon>
        <taxon>Hirundo</taxon>
    </lineage>
</organism>